<dbReference type="Proteomes" id="UP000064189">
    <property type="component" value="Unassembled WGS sequence"/>
</dbReference>
<dbReference type="EMBL" id="LNNH01000007">
    <property type="protein sequence ID" value="KWW22258.1"/>
    <property type="molecule type" value="Genomic_DNA"/>
</dbReference>
<dbReference type="InterPro" id="IPR036170">
    <property type="entry name" value="YezG-like_sf"/>
</dbReference>
<protein>
    <submittedName>
        <fullName evidence="1">Cytoplasmic protein</fullName>
    </submittedName>
</protein>
<sequence>MNESKLNEYYQKIAQTVNEMIPEEWSKVILYGEVNEGTGTAFFFYQSNINDKLIYSHDIPELHSISRIEYRDTWRRLIKVLKELSDEFKDNNQEQWTNLTFTLESTGEFKVDYDYEDLSNADDHERRVIWEYTRLGLLPETEYDKSILEEYLKKE</sequence>
<dbReference type="InterPro" id="IPR006728">
    <property type="entry name" value="YezG-like"/>
</dbReference>
<proteinExistence type="predicted"/>
<dbReference type="RefSeq" id="WP_061140567.1">
    <property type="nucleotide sequence ID" value="NZ_LNNH01000007.1"/>
</dbReference>
<dbReference type="NCBIfam" id="TIGR01741">
    <property type="entry name" value="staph_tand_hypo"/>
    <property type="match status" value="1"/>
</dbReference>
<organism evidence="1 2">
    <name type="scientific">Peribacillus simplex</name>
    <dbReference type="NCBI Taxonomy" id="1478"/>
    <lineage>
        <taxon>Bacteria</taxon>
        <taxon>Bacillati</taxon>
        <taxon>Bacillota</taxon>
        <taxon>Bacilli</taxon>
        <taxon>Bacillales</taxon>
        <taxon>Bacillaceae</taxon>
        <taxon>Peribacillus</taxon>
    </lineage>
</organism>
<gene>
    <name evidence="1" type="ORF">AS888_13370</name>
</gene>
<evidence type="ECO:0000313" key="1">
    <source>
        <dbReference type="EMBL" id="KWW22258.1"/>
    </source>
</evidence>
<accession>A0A109N2H3</accession>
<name>A0A109N2H3_9BACI</name>
<dbReference type="AlphaFoldDB" id="A0A109N2H3"/>
<evidence type="ECO:0000313" key="2">
    <source>
        <dbReference type="Proteomes" id="UP000064189"/>
    </source>
</evidence>
<comment type="caution">
    <text evidence="1">The sequence shown here is derived from an EMBL/GenBank/DDBJ whole genome shotgun (WGS) entry which is preliminary data.</text>
</comment>
<keyword evidence="2" id="KW-1185">Reference proteome</keyword>
<dbReference type="Gene3D" id="3.30.500.20">
    <property type="entry name" value="BH3703-like domains"/>
    <property type="match status" value="1"/>
</dbReference>
<dbReference type="SUPFAM" id="SSF160424">
    <property type="entry name" value="BH3703-like"/>
    <property type="match status" value="1"/>
</dbReference>
<dbReference type="Pfam" id="PF04634">
    <property type="entry name" value="YezG-like"/>
    <property type="match status" value="1"/>
</dbReference>
<reference evidence="1 2" key="1">
    <citation type="submission" date="2015-11" db="EMBL/GenBank/DDBJ databases">
        <title>Genome Sequence of Bacillus simplex strain VanAntwerpen2.</title>
        <authorList>
            <person name="Couger M.B."/>
        </authorList>
    </citation>
    <scope>NUCLEOTIDE SEQUENCE [LARGE SCALE GENOMIC DNA]</scope>
    <source>
        <strain evidence="1 2">VanAntwerpen02</strain>
    </source>
</reference>